<dbReference type="InterPro" id="IPR036452">
    <property type="entry name" value="Ribo_hydro-like"/>
</dbReference>
<keyword evidence="1" id="KW-0732">Signal</keyword>
<proteinExistence type="predicted"/>
<dbReference type="SUPFAM" id="SSF53590">
    <property type="entry name" value="Nucleoside hydrolase"/>
    <property type="match status" value="1"/>
</dbReference>
<protein>
    <submittedName>
        <fullName evidence="3">Inosine/uridine-preferring nucleoside hydrolase</fullName>
    </submittedName>
</protein>
<dbReference type="GO" id="GO:0016799">
    <property type="term" value="F:hydrolase activity, hydrolyzing N-glycosyl compounds"/>
    <property type="evidence" value="ECO:0007669"/>
    <property type="project" value="InterPro"/>
</dbReference>
<organism evidence="3">
    <name type="scientific">uncultured bacterium Contig1514</name>
    <dbReference type="NCBI Taxonomy" id="1393445"/>
    <lineage>
        <taxon>Bacteria</taxon>
        <taxon>environmental samples</taxon>
    </lineage>
</organism>
<reference evidence="3" key="1">
    <citation type="journal article" date="2013" name="PLoS ONE">
        <title>Metagenomic insights into the carbohydrate-active enzymes carried by the microorganisms adhering to solid digesta in the rumen of cows.</title>
        <authorList>
            <person name="Wang L."/>
            <person name="Hatem A."/>
            <person name="Catalyurek U.V."/>
            <person name="Morrison M."/>
            <person name="Yu Z."/>
        </authorList>
    </citation>
    <scope>NUCLEOTIDE SEQUENCE</scope>
</reference>
<sequence>MKRFILLSTILLLCGLSLQAQPGGPQGDRRTKVVVVNDLCGDPDGVFALAQQVLCENINLRGIVGAHLGGGNGPMARGDQAAASVEKAQDMLKVMGMEGKFPVVPGSSVRMSNPNAAAPSEGARLIVAEAKQCTPDNPLYVCVGGPLTDIASALLTAPEITPNIIVIWIGGQEYPFGHQQPWGGISEVEYNLNLDIPATRYLFNDSSVRLWQVPRDAYRSCLYSFASAERFIRPAGALGQWLMESLATWRRFNQREVYCLGDSPLVLLSSLQTFFEPDTASSDFTETAAPYVTEDGKYDFTRKGRIVRVYTRLDTALLFKDMEDKIALFAR</sequence>
<feature type="chain" id="PRO_5004788750" evidence="1">
    <location>
        <begin position="21"/>
        <end position="331"/>
    </location>
</feature>
<dbReference type="Pfam" id="PF01156">
    <property type="entry name" value="IU_nuc_hydro"/>
    <property type="match status" value="1"/>
</dbReference>
<evidence type="ECO:0000313" key="3">
    <source>
        <dbReference type="EMBL" id="AHF25036.1"/>
    </source>
</evidence>
<dbReference type="InterPro" id="IPR001910">
    <property type="entry name" value="Inosine/uridine_hydrolase_dom"/>
</dbReference>
<keyword evidence="3" id="KW-0378">Hydrolase</keyword>
<evidence type="ECO:0000259" key="2">
    <source>
        <dbReference type="Pfam" id="PF01156"/>
    </source>
</evidence>
<feature type="domain" description="Inosine/uridine-preferring nucleoside hydrolase" evidence="2">
    <location>
        <begin position="70"/>
        <end position="256"/>
    </location>
</feature>
<dbReference type="EMBL" id="KC246816">
    <property type="protein sequence ID" value="AHF25036.1"/>
    <property type="molecule type" value="Genomic_DNA"/>
</dbReference>
<dbReference type="AlphaFoldDB" id="W0FJH9"/>
<name>W0FJH9_9BACT</name>
<feature type="signal peptide" evidence="1">
    <location>
        <begin position="1"/>
        <end position="20"/>
    </location>
</feature>
<accession>W0FJH9</accession>
<dbReference type="Gene3D" id="3.90.245.10">
    <property type="entry name" value="Ribonucleoside hydrolase-like"/>
    <property type="match status" value="1"/>
</dbReference>
<evidence type="ECO:0000256" key="1">
    <source>
        <dbReference type="SAM" id="SignalP"/>
    </source>
</evidence>